<protein>
    <submittedName>
        <fullName evidence="2">Laminin G domain-containing protein</fullName>
    </submittedName>
</protein>
<dbReference type="Proteomes" id="UP000887580">
    <property type="component" value="Unplaced"/>
</dbReference>
<proteinExistence type="predicted"/>
<dbReference type="WBParaSite" id="PS1159_v2.g15767.t2">
    <property type="protein sequence ID" value="PS1159_v2.g15767.t2"/>
    <property type="gene ID" value="PS1159_v2.g15767"/>
</dbReference>
<evidence type="ECO:0000313" key="1">
    <source>
        <dbReference type="Proteomes" id="UP000887580"/>
    </source>
</evidence>
<name>A0AC35FDR9_9BILA</name>
<reference evidence="2" key="1">
    <citation type="submission" date="2022-11" db="UniProtKB">
        <authorList>
            <consortium name="WormBaseParasite"/>
        </authorList>
    </citation>
    <scope>IDENTIFICATION</scope>
</reference>
<organism evidence="1 2">
    <name type="scientific">Panagrolaimus sp. PS1159</name>
    <dbReference type="NCBI Taxonomy" id="55785"/>
    <lineage>
        <taxon>Eukaryota</taxon>
        <taxon>Metazoa</taxon>
        <taxon>Ecdysozoa</taxon>
        <taxon>Nematoda</taxon>
        <taxon>Chromadorea</taxon>
        <taxon>Rhabditida</taxon>
        <taxon>Tylenchina</taxon>
        <taxon>Panagrolaimomorpha</taxon>
        <taxon>Panagrolaimoidea</taxon>
        <taxon>Panagrolaimidae</taxon>
        <taxon>Panagrolaimus</taxon>
    </lineage>
</organism>
<sequence length="1131" mass="126136">MNQQRCKILTIFSILFLVSTVYSEAQIRSSCLEHFLNGESSTKVLPISSAEDSKNPGPFYIECIFPTEKESDQKIITKVHSALEKWHRIEPGKRETIGYQISDRKTLKKLIQTSEECSQEVSVQWPALTVLPEGQILGFTIESIEGTQRVFQRNATLEPYTEALVLETVLNGNSHESGSLHILGTDEKQNFENLTAWIKLSPLICQQKIVENVECLSEINEKIDRITLTGISQGFIKFAFRTDKPEGPFLRVTTENGSHIQMDLLDGYLLTVGHVVHPVKLLADGNWHSAKFDVKALTLQIDDSLPIIYLSAINSEKPVTETEILLNGQITAIRAGVSEEWMCTDSTNLKTETTPQILRRICPFYEANYCKCKAPATVLEKQNCGKIDEKKAYQLDRSPSKLGFFFLPNFAYQLDRSPSKLGFFYLPNFGEKSKISIVFRSDSDVGLVFFGVANTIKSSTRIQTHFIGNRFFAASCTLNNSDGTEKCRSCSIERDSEGQNEWIRLSFFHYKDYSYLTVDGEICQLTPIQTASAEAHVMDGANLYEVKTTNKSALFIGGTYYSNRVDFRSISKEFRKDFLDNTMEKSPSLRGCIAEIIVNEVHENLEKLYKNQIKLISTNSNSEIFSIDKCQPCRVPIDQCGGAKCRSSSPLLVLPPVCDCSSIYALQEESSGRCLFNSSTSTFKKYGGLTLTTPSATSTSLKGGLILNRTSFVNSGKASLDKIWMLLRLPEINEKEKTIFKMGSIKIKVAENGKKVIILIDESRHEFFIENSADDERLHLIAIKRTPSDSTFNLQVDNQITTSEFFEDSLKGKIDIFIFPIVPNFESESEENVNIAFPGCISELSIGYEFREPTADNRAHLSKSPENRAHSIDLLNMIVSDIQSSGNPFERNLIQKIPCGIRDSSIWTSNSSSYGKIKNYDPNGDSDSSAGLSIFITVFIVLLVLLALILFCYCRQKKFKSYHLNSHQRFKATVGKEEKVPLKGAAYCDTSRSSTDHSHVDLSASSPPLPIKSNGDAPPLQANRVMIHEASLEPLQLTDLPGSPKRFNHRPIVQRIAPNGSPIISSRTPAPTPTSTSTTIPKSTTQTPLNDRTISPRIISSEDSTSTSPTPRSIPIIIASQRAPIASVNDL</sequence>
<evidence type="ECO:0000313" key="2">
    <source>
        <dbReference type="WBParaSite" id="PS1159_v2.g15767.t2"/>
    </source>
</evidence>
<accession>A0AC35FDR9</accession>